<sequence length="103" mass="12110">MDLNRKTSNSSILDLIKTKATHMEKQNRRYIKKRKKYYTKKKKEEEEEVQLLGVLVPTEEHRDADSHYVKLPPLLSHHSLPLSRSLTTTHHASHTLSLITSHW</sequence>
<comment type="caution">
    <text evidence="1">The sequence shown here is derived from an EMBL/GenBank/DDBJ whole genome shotgun (WGS) entry which is preliminary data.</text>
</comment>
<proteinExistence type="predicted"/>
<name>A0A822XHI3_NELNU</name>
<evidence type="ECO:0000313" key="1">
    <source>
        <dbReference type="EMBL" id="DAD19422.1"/>
    </source>
</evidence>
<reference evidence="1 2" key="1">
    <citation type="journal article" date="2020" name="Mol. Biol. Evol.">
        <title>Distinct Expression and Methylation Patterns for Genes with Different Fates following a Single Whole-Genome Duplication in Flowering Plants.</title>
        <authorList>
            <person name="Shi T."/>
            <person name="Rahmani R.S."/>
            <person name="Gugger P.F."/>
            <person name="Wang M."/>
            <person name="Li H."/>
            <person name="Zhang Y."/>
            <person name="Li Z."/>
            <person name="Wang Q."/>
            <person name="Van de Peer Y."/>
            <person name="Marchal K."/>
            <person name="Chen J."/>
        </authorList>
    </citation>
    <scope>NUCLEOTIDE SEQUENCE [LARGE SCALE GENOMIC DNA]</scope>
    <source>
        <tissue evidence="1">Leaf</tissue>
    </source>
</reference>
<protein>
    <submittedName>
        <fullName evidence="1">Uncharacterized protein</fullName>
    </submittedName>
</protein>
<keyword evidence="2" id="KW-1185">Reference proteome</keyword>
<evidence type="ECO:0000313" key="2">
    <source>
        <dbReference type="Proteomes" id="UP000607653"/>
    </source>
</evidence>
<dbReference type="EMBL" id="DUZY01000001">
    <property type="protein sequence ID" value="DAD19422.1"/>
    <property type="molecule type" value="Genomic_DNA"/>
</dbReference>
<dbReference type="AlphaFoldDB" id="A0A822XHI3"/>
<dbReference type="Proteomes" id="UP000607653">
    <property type="component" value="Unassembled WGS sequence"/>
</dbReference>
<gene>
    <name evidence="1" type="ORF">HUJ06_020885</name>
</gene>
<organism evidence="1 2">
    <name type="scientific">Nelumbo nucifera</name>
    <name type="common">Sacred lotus</name>
    <dbReference type="NCBI Taxonomy" id="4432"/>
    <lineage>
        <taxon>Eukaryota</taxon>
        <taxon>Viridiplantae</taxon>
        <taxon>Streptophyta</taxon>
        <taxon>Embryophyta</taxon>
        <taxon>Tracheophyta</taxon>
        <taxon>Spermatophyta</taxon>
        <taxon>Magnoliopsida</taxon>
        <taxon>Proteales</taxon>
        <taxon>Nelumbonaceae</taxon>
        <taxon>Nelumbo</taxon>
    </lineage>
</organism>
<accession>A0A822XHI3</accession>